<organism evidence="2 3">
    <name type="scientific">Caenorhabditis remanei</name>
    <name type="common">Caenorhabditis vulgaris</name>
    <dbReference type="NCBI Taxonomy" id="31234"/>
    <lineage>
        <taxon>Eukaryota</taxon>
        <taxon>Metazoa</taxon>
        <taxon>Ecdysozoa</taxon>
        <taxon>Nematoda</taxon>
        <taxon>Chromadorea</taxon>
        <taxon>Rhabditida</taxon>
        <taxon>Rhabditina</taxon>
        <taxon>Rhabditomorpha</taxon>
        <taxon>Rhabditoidea</taxon>
        <taxon>Rhabditidae</taxon>
        <taxon>Peloderinae</taxon>
        <taxon>Caenorhabditis</taxon>
    </lineage>
</organism>
<accession>A0A6A5GZR9</accession>
<feature type="chain" id="PRO_5025488280" description="EB domain-containing protein" evidence="1">
    <location>
        <begin position="19"/>
        <end position="543"/>
    </location>
</feature>
<comment type="caution">
    <text evidence="2">The sequence shown here is derived from an EMBL/GenBank/DDBJ whole genome shotgun (WGS) entry which is preliminary data.</text>
</comment>
<evidence type="ECO:0000313" key="2">
    <source>
        <dbReference type="EMBL" id="KAF1760095.1"/>
    </source>
</evidence>
<dbReference type="InterPro" id="IPR052326">
    <property type="entry name" value="Diff-Dev_Assoc_Protein"/>
</dbReference>
<evidence type="ECO:0000313" key="3">
    <source>
        <dbReference type="Proteomes" id="UP000483820"/>
    </source>
</evidence>
<dbReference type="KEGG" id="crq:GCK72_008341"/>
<dbReference type="PANTHER" id="PTHR33459:SF7">
    <property type="entry name" value="DD-GDCA PROTEIN"/>
    <property type="match status" value="1"/>
</dbReference>
<dbReference type="RefSeq" id="XP_053586354.1">
    <property type="nucleotide sequence ID" value="XM_053726777.1"/>
</dbReference>
<gene>
    <name evidence="2" type="ORF">GCK72_008341</name>
</gene>
<dbReference type="GeneID" id="9809742"/>
<protein>
    <recommendedName>
        <fullName evidence="4">EB domain-containing protein</fullName>
    </recommendedName>
</protein>
<feature type="signal peptide" evidence="1">
    <location>
        <begin position="1"/>
        <end position="18"/>
    </location>
</feature>
<keyword evidence="1" id="KW-0732">Signal</keyword>
<dbReference type="EMBL" id="WUAV01000003">
    <property type="protein sequence ID" value="KAF1760095.1"/>
    <property type="molecule type" value="Genomic_DNA"/>
</dbReference>
<dbReference type="AlphaFoldDB" id="A0A6A5GZR9"/>
<name>A0A6A5GZR9_CAERE</name>
<proteinExistence type="predicted"/>
<dbReference type="CTD" id="9809742"/>
<evidence type="ECO:0000256" key="1">
    <source>
        <dbReference type="SAM" id="SignalP"/>
    </source>
</evidence>
<evidence type="ECO:0008006" key="4">
    <source>
        <dbReference type="Google" id="ProtNLM"/>
    </source>
</evidence>
<dbReference type="Proteomes" id="UP000483820">
    <property type="component" value="Chromosome III"/>
</dbReference>
<sequence>MIPVLVLLCSTILHQAGGYVIGGGTQPGGNQNNPSGPNYNGGIGGGVYPGGGSNGGGVQRDEGGYCNSNTDCRSGLYCTASVNGVKICLSTSNGGGGSGYPTNTGGGCTTSANCQNGGVCVVRNGVGSCQIQAGGYVSPAARQDFNEDVFSKNAPEPGKMNSGCERDADCDDELSCTLYFGEMMCRAPIKPLVPLRCESDAECPSTEYLCVFSTAMQDRVCYKYGDIVTDGYVIPIKHKISMEMLKTSTSSPPPTSSSFLSSYVTPNLPEVKTKTEGATNGLFAESEAIFEEEPGSLLTSTLQKRADDAPKIGHAPIYVKMEDGPSETRVSGQHDGEAVKMTKVIVKEEDPEVAGTLKSERVNIGRGVELVDDEPIDPMATVCQFDYHCRMGESCSGRVRFVDRNVTVCRYDILKKQRQCIYHSDCLSGQRCTAKSKDLATCETDISATIGSLQCFYDYECSGGEKCTLVDEKERKFVCRPSPTSDPRMNQICTTNAQCPFQQVCRQSAGISLCVDVSISKNPAMLHERLWRFLRNFIFHRRR</sequence>
<reference evidence="2 3" key="1">
    <citation type="submission" date="2019-12" db="EMBL/GenBank/DDBJ databases">
        <title>Chromosome-level assembly of the Caenorhabditis remanei genome.</title>
        <authorList>
            <person name="Teterina A.A."/>
            <person name="Willis J.H."/>
            <person name="Phillips P.C."/>
        </authorList>
    </citation>
    <scope>NUCLEOTIDE SEQUENCE [LARGE SCALE GENOMIC DNA]</scope>
    <source>
        <strain evidence="2 3">PX506</strain>
        <tissue evidence="2">Whole organism</tissue>
    </source>
</reference>
<dbReference type="PANTHER" id="PTHR33459">
    <property type="entry name" value="DD-GDCA PROTEIN"/>
    <property type="match status" value="1"/>
</dbReference>